<dbReference type="GO" id="GO:0005886">
    <property type="term" value="C:plasma membrane"/>
    <property type="evidence" value="ECO:0007669"/>
    <property type="project" value="UniProtKB-SubCell"/>
</dbReference>
<dbReference type="Pfam" id="PF01292">
    <property type="entry name" value="Ni_hydr_CYTB"/>
    <property type="match status" value="1"/>
</dbReference>
<evidence type="ECO:0000313" key="8">
    <source>
        <dbReference type="EMBL" id="MTJ05231.1"/>
    </source>
</evidence>
<evidence type="ECO:0000256" key="6">
    <source>
        <dbReference type="SAM" id="Phobius"/>
    </source>
</evidence>
<evidence type="ECO:0000256" key="4">
    <source>
        <dbReference type="ARBA" id="ARBA00022989"/>
    </source>
</evidence>
<feature type="transmembrane region" description="Helical" evidence="6">
    <location>
        <begin position="161"/>
        <end position="182"/>
    </location>
</feature>
<reference evidence="8 9" key="1">
    <citation type="submission" date="2019-06" db="EMBL/GenBank/DDBJ databases">
        <title>Enrichment of Autotrophic Halophilic Microorganisms from Red Sea Brine Pool Using Microbial Electrosynthesis System.</title>
        <authorList>
            <person name="Alqahtani M.F."/>
            <person name="Bajracharya S."/>
            <person name="Katuri K.P."/>
            <person name="Ali M."/>
            <person name="Saikaly P.E."/>
        </authorList>
    </citation>
    <scope>NUCLEOTIDE SEQUENCE [LARGE SCALE GENOMIC DNA]</scope>
    <source>
        <strain evidence="8">MES6</strain>
    </source>
</reference>
<gene>
    <name evidence="8" type="ORF">FH759_11145</name>
</gene>
<keyword evidence="5 6" id="KW-0472">Membrane</keyword>
<keyword evidence="2" id="KW-1003">Cell membrane</keyword>
<feature type="transmembrane region" description="Helical" evidence="6">
    <location>
        <begin position="93"/>
        <end position="115"/>
    </location>
</feature>
<feature type="transmembrane region" description="Helical" evidence="6">
    <location>
        <begin position="40"/>
        <end position="60"/>
    </location>
</feature>
<proteinExistence type="predicted"/>
<dbReference type="SUPFAM" id="SSF81342">
    <property type="entry name" value="Transmembrane di-heme cytochromes"/>
    <property type="match status" value="1"/>
</dbReference>
<dbReference type="InterPro" id="IPR011577">
    <property type="entry name" value="Cyt_b561_bac/Ni-Hgenase"/>
</dbReference>
<keyword evidence="3 6" id="KW-0812">Transmembrane</keyword>
<dbReference type="GO" id="GO:0020037">
    <property type="term" value="F:heme binding"/>
    <property type="evidence" value="ECO:0007669"/>
    <property type="project" value="TreeGrafter"/>
</dbReference>
<evidence type="ECO:0000256" key="1">
    <source>
        <dbReference type="ARBA" id="ARBA00004651"/>
    </source>
</evidence>
<name>A0A7C9HBG6_9RHOB</name>
<evidence type="ECO:0000313" key="9">
    <source>
        <dbReference type="Proteomes" id="UP000483078"/>
    </source>
</evidence>
<dbReference type="InterPro" id="IPR051542">
    <property type="entry name" value="Hydrogenase_cytochrome"/>
</dbReference>
<dbReference type="AlphaFoldDB" id="A0A7C9HBG6"/>
<dbReference type="PANTHER" id="PTHR30485:SF2">
    <property type="entry name" value="BLL0597 PROTEIN"/>
    <property type="match status" value="1"/>
</dbReference>
<feature type="transmembrane region" description="Helical" evidence="6">
    <location>
        <begin position="12"/>
        <end position="28"/>
    </location>
</feature>
<dbReference type="PANTHER" id="PTHR30485">
    <property type="entry name" value="NI/FE-HYDROGENASE 1 B-TYPE CYTOCHROME SUBUNIT"/>
    <property type="match status" value="1"/>
</dbReference>
<comment type="caution">
    <text evidence="8">The sequence shown here is derived from an EMBL/GenBank/DDBJ whole genome shotgun (WGS) entry which is preliminary data.</text>
</comment>
<dbReference type="Proteomes" id="UP000483078">
    <property type="component" value="Unassembled WGS sequence"/>
</dbReference>
<evidence type="ECO:0000256" key="5">
    <source>
        <dbReference type="ARBA" id="ARBA00023136"/>
    </source>
</evidence>
<comment type="subcellular location">
    <subcellularLocation>
        <location evidence="1">Cell membrane</location>
        <topology evidence="1">Multi-pass membrane protein</topology>
    </subcellularLocation>
</comment>
<dbReference type="EMBL" id="VENJ01000017">
    <property type="protein sequence ID" value="MTJ05231.1"/>
    <property type="molecule type" value="Genomic_DNA"/>
</dbReference>
<keyword evidence="4 6" id="KW-1133">Transmembrane helix</keyword>
<accession>A0A7C9HBG6</accession>
<protein>
    <submittedName>
        <fullName evidence="8">Cytochrome B</fullName>
    </submittedName>
</protein>
<evidence type="ECO:0000259" key="7">
    <source>
        <dbReference type="Pfam" id="PF01292"/>
    </source>
</evidence>
<feature type="domain" description="Cytochrome b561 bacterial/Ni-hydrogenase" evidence="7">
    <location>
        <begin position="5"/>
        <end position="195"/>
    </location>
</feature>
<dbReference type="GO" id="GO:0022904">
    <property type="term" value="P:respiratory electron transport chain"/>
    <property type="evidence" value="ECO:0007669"/>
    <property type="project" value="InterPro"/>
</dbReference>
<dbReference type="InterPro" id="IPR016174">
    <property type="entry name" value="Di-haem_cyt_TM"/>
</dbReference>
<evidence type="ECO:0000256" key="3">
    <source>
        <dbReference type="ARBA" id="ARBA00022692"/>
    </source>
</evidence>
<dbReference type="GO" id="GO:0009055">
    <property type="term" value="F:electron transfer activity"/>
    <property type="evidence" value="ECO:0007669"/>
    <property type="project" value="InterPro"/>
</dbReference>
<evidence type="ECO:0000256" key="2">
    <source>
        <dbReference type="ARBA" id="ARBA00022475"/>
    </source>
</evidence>
<sequence length="206" mass="22543">MKVRVWDPLVRLFHWSLVVVFAVAWLTAEESAFVHEWAGYIAAGLIGVRLVWGLVGSHYARFSQFLRGPSATLAYLREVVKGREARYLGHNPAGAAMIVALLLTMLATAFTGWLLENPTRIAMLPEVPSIIAPANADEDEDEEYAERGEEGEGAIEELHEVLANLMLVLVVLHVAGVALASVRHRENLARAMVTGLKRPAEPGDVA</sequence>
<dbReference type="Gene3D" id="1.20.950.20">
    <property type="entry name" value="Transmembrane di-heme cytochromes, Chain C"/>
    <property type="match status" value="1"/>
</dbReference>
<organism evidence="8 9">
    <name type="scientific">Sediminimonas qiaohouensis</name>
    <dbReference type="NCBI Taxonomy" id="552061"/>
    <lineage>
        <taxon>Bacteria</taxon>
        <taxon>Pseudomonadati</taxon>
        <taxon>Pseudomonadota</taxon>
        <taxon>Alphaproteobacteria</taxon>
        <taxon>Rhodobacterales</taxon>
        <taxon>Roseobacteraceae</taxon>
        <taxon>Sediminimonas</taxon>
    </lineage>
</organism>